<reference evidence="1 2" key="1">
    <citation type="submission" date="2021-06" db="EMBL/GenBank/DDBJ databases">
        <authorList>
            <person name="Kallberg Y."/>
            <person name="Tangrot J."/>
            <person name="Rosling A."/>
        </authorList>
    </citation>
    <scope>NUCLEOTIDE SEQUENCE [LARGE SCALE GENOMIC DNA]</scope>
    <source>
        <strain evidence="1 2">120-4 pot B 10/14</strain>
    </source>
</reference>
<evidence type="ECO:0000313" key="1">
    <source>
        <dbReference type="EMBL" id="CAG8821332.1"/>
    </source>
</evidence>
<dbReference type="SUPFAM" id="SSF57850">
    <property type="entry name" value="RING/U-box"/>
    <property type="match status" value="1"/>
</dbReference>
<proteinExistence type="predicted"/>
<dbReference type="Gene3D" id="3.30.40.10">
    <property type="entry name" value="Zinc/RING finger domain, C3HC4 (zinc finger)"/>
    <property type="match status" value="1"/>
</dbReference>
<feature type="non-terminal residue" evidence="1">
    <location>
        <position position="1"/>
    </location>
</feature>
<organism evidence="1 2">
    <name type="scientific">Gigaspora margarita</name>
    <dbReference type="NCBI Taxonomy" id="4874"/>
    <lineage>
        <taxon>Eukaryota</taxon>
        <taxon>Fungi</taxon>
        <taxon>Fungi incertae sedis</taxon>
        <taxon>Mucoromycota</taxon>
        <taxon>Glomeromycotina</taxon>
        <taxon>Glomeromycetes</taxon>
        <taxon>Diversisporales</taxon>
        <taxon>Gigasporaceae</taxon>
        <taxon>Gigaspora</taxon>
    </lineage>
</organism>
<dbReference type="Proteomes" id="UP000789901">
    <property type="component" value="Unassembled WGS sequence"/>
</dbReference>
<evidence type="ECO:0000313" key="2">
    <source>
        <dbReference type="Proteomes" id="UP000789901"/>
    </source>
</evidence>
<gene>
    <name evidence="1" type="ORF">GMARGA_LOCUS27806</name>
</gene>
<keyword evidence="2" id="KW-1185">Reference proteome</keyword>
<protein>
    <submittedName>
        <fullName evidence="1">41111_t:CDS:1</fullName>
    </submittedName>
</protein>
<dbReference type="InterPro" id="IPR013083">
    <property type="entry name" value="Znf_RING/FYVE/PHD"/>
</dbReference>
<accession>A0ABN7W8Q6</accession>
<name>A0ABN7W8Q6_GIGMA</name>
<dbReference type="EMBL" id="CAJVQB010034554">
    <property type="protein sequence ID" value="CAG8821332.1"/>
    <property type="molecule type" value="Genomic_DNA"/>
</dbReference>
<comment type="caution">
    <text evidence="1">The sequence shown here is derived from an EMBL/GenBank/DDBJ whole genome shotgun (WGS) entry which is preliminary data.</text>
</comment>
<sequence>IPPTKHKVLSKNVTLIPFISSIPLITPLEPRISIAEVLPSLAQDENYSKLQFYNETYFLELLWQCVFDLKPIAPPNSLWFGILDIAQHLSQKTTQIVSLTLCYYLELFKDIVQEDIEKYQATLSTTSQQIFEKIIHDVTQKLQLSLQLVEQSSVTNFEEKLGIKGDRKLLNIIAEEVTCPITKQITGDFLILTCGHSISYYAINKWKKVITIENRPFECPFCKNEIELESTYNHPENKILEVEDDLFLKFNKYKIFKGSILSKSFTSIFQKVQPKIMLPAFNKAAKAEQQEDYEAVIMWFYNYIRKVIQFDVEEHLHLINLKCIQRLKMI</sequence>